<accession>A0A9W8YME2</accession>
<protein>
    <submittedName>
        <fullName evidence="1">Uncharacterized protein</fullName>
    </submittedName>
</protein>
<comment type="caution">
    <text evidence="1">The sequence shown here is derived from an EMBL/GenBank/DDBJ whole genome shotgun (WGS) entry which is preliminary data.</text>
</comment>
<gene>
    <name evidence="1" type="ORF">N0V93_008831</name>
</gene>
<sequence>MARRTFQDFNPLGTGCADRCCLQASSSTSGSHCVNRTSSTVTHIYHSSTAPSFHVHTLKPDETFRANPHGRLRDHIHSLNEQWAKARDTILAAPFQAEWWAFEHYLSEARKAAHTAHLRCQAEADKAWLLRKLYLRAIDYYAMQRQRKVEERSGAELRRRLDERYLAQQLEQRKIVAEAQLSSAALEMSSGDRLCGRFLRYSYFNYLSEDAGRIFLPVRAELDLRGDFRTDLAPRWLEPVYQLIYCGDGKEEDFII</sequence>
<dbReference type="Proteomes" id="UP001140453">
    <property type="component" value="Unassembled WGS sequence"/>
</dbReference>
<organism evidence="1 2">
    <name type="scientific">Gnomoniopsis smithogilvyi</name>
    <dbReference type="NCBI Taxonomy" id="1191159"/>
    <lineage>
        <taxon>Eukaryota</taxon>
        <taxon>Fungi</taxon>
        <taxon>Dikarya</taxon>
        <taxon>Ascomycota</taxon>
        <taxon>Pezizomycotina</taxon>
        <taxon>Sordariomycetes</taxon>
        <taxon>Sordariomycetidae</taxon>
        <taxon>Diaporthales</taxon>
        <taxon>Gnomoniaceae</taxon>
        <taxon>Gnomoniopsis</taxon>
    </lineage>
</organism>
<dbReference type="OrthoDB" id="10542272at2759"/>
<evidence type="ECO:0000313" key="2">
    <source>
        <dbReference type="Proteomes" id="UP001140453"/>
    </source>
</evidence>
<dbReference type="AlphaFoldDB" id="A0A9W8YME2"/>
<name>A0A9W8YME2_9PEZI</name>
<evidence type="ECO:0000313" key="1">
    <source>
        <dbReference type="EMBL" id="KAJ4388224.1"/>
    </source>
</evidence>
<keyword evidence="2" id="KW-1185">Reference proteome</keyword>
<dbReference type="EMBL" id="JAPEVB010000005">
    <property type="protein sequence ID" value="KAJ4388224.1"/>
    <property type="molecule type" value="Genomic_DNA"/>
</dbReference>
<reference evidence="1" key="1">
    <citation type="submission" date="2022-10" db="EMBL/GenBank/DDBJ databases">
        <title>Tapping the CABI collections for fungal endophytes: first genome assemblies for Collariella, Neodidymelliopsis, Ascochyta clinopodiicola, Didymella pomorum, Didymosphaeria variabile, Neocosmospora piperis and Neocucurbitaria cava.</title>
        <authorList>
            <person name="Hill R."/>
        </authorList>
    </citation>
    <scope>NUCLEOTIDE SEQUENCE</scope>
    <source>
        <strain evidence="1">IMI 355082</strain>
    </source>
</reference>
<proteinExistence type="predicted"/>